<dbReference type="EMBL" id="BGPR01001038">
    <property type="protein sequence ID" value="GBM43692.1"/>
    <property type="molecule type" value="Genomic_DNA"/>
</dbReference>
<accession>A0A4Y2FQA5</accession>
<sequence>MCATYTIPTSAPLCSGSQCRIEYLLDARNRSTQNAHSVSTKKSPPCLCIREQFNGSRCYSSSTEIGVLIAYHQTTARSLQKEVRAITGGRQHTPNHYCTHQGSEILLTYTAVSHP</sequence>
<proteinExistence type="predicted"/>
<dbReference type="AlphaFoldDB" id="A0A4Y2FQA5"/>
<organism evidence="1 2">
    <name type="scientific">Araneus ventricosus</name>
    <name type="common">Orbweaver spider</name>
    <name type="synonym">Epeira ventricosa</name>
    <dbReference type="NCBI Taxonomy" id="182803"/>
    <lineage>
        <taxon>Eukaryota</taxon>
        <taxon>Metazoa</taxon>
        <taxon>Ecdysozoa</taxon>
        <taxon>Arthropoda</taxon>
        <taxon>Chelicerata</taxon>
        <taxon>Arachnida</taxon>
        <taxon>Araneae</taxon>
        <taxon>Araneomorphae</taxon>
        <taxon>Entelegynae</taxon>
        <taxon>Araneoidea</taxon>
        <taxon>Araneidae</taxon>
        <taxon>Araneus</taxon>
    </lineage>
</organism>
<comment type="caution">
    <text evidence="1">The sequence shown here is derived from an EMBL/GenBank/DDBJ whole genome shotgun (WGS) entry which is preliminary data.</text>
</comment>
<reference evidence="1 2" key="1">
    <citation type="journal article" date="2019" name="Sci. Rep.">
        <title>Orb-weaving spider Araneus ventricosus genome elucidates the spidroin gene catalogue.</title>
        <authorList>
            <person name="Kono N."/>
            <person name="Nakamura H."/>
            <person name="Ohtoshi R."/>
            <person name="Moran D.A.P."/>
            <person name="Shinohara A."/>
            <person name="Yoshida Y."/>
            <person name="Fujiwara M."/>
            <person name="Mori M."/>
            <person name="Tomita M."/>
            <person name="Arakawa K."/>
        </authorList>
    </citation>
    <scope>NUCLEOTIDE SEQUENCE [LARGE SCALE GENOMIC DNA]</scope>
</reference>
<name>A0A4Y2FQA5_ARAVE</name>
<protein>
    <submittedName>
        <fullName evidence="1">Uncharacterized protein</fullName>
    </submittedName>
</protein>
<keyword evidence="2" id="KW-1185">Reference proteome</keyword>
<dbReference type="Proteomes" id="UP000499080">
    <property type="component" value="Unassembled WGS sequence"/>
</dbReference>
<evidence type="ECO:0000313" key="2">
    <source>
        <dbReference type="Proteomes" id="UP000499080"/>
    </source>
</evidence>
<evidence type="ECO:0000313" key="1">
    <source>
        <dbReference type="EMBL" id="GBM43692.1"/>
    </source>
</evidence>
<gene>
    <name evidence="1" type="ORF">AVEN_26559_1</name>
</gene>